<name>A0ABP0TUF3_9BRYO</name>
<feature type="compositionally biased region" description="Polar residues" evidence="1">
    <location>
        <begin position="8"/>
        <end position="17"/>
    </location>
</feature>
<dbReference type="InterPro" id="IPR032675">
    <property type="entry name" value="LRR_dom_sf"/>
</dbReference>
<dbReference type="SUPFAM" id="SSF52047">
    <property type="entry name" value="RNI-like"/>
    <property type="match status" value="1"/>
</dbReference>
<dbReference type="PANTHER" id="PTHR47679:SF1">
    <property type="entry name" value="PROTEIN TORNADO 1"/>
    <property type="match status" value="1"/>
</dbReference>
<feature type="compositionally biased region" description="Gly residues" evidence="1">
    <location>
        <begin position="841"/>
        <end position="855"/>
    </location>
</feature>
<dbReference type="Proteomes" id="UP001497512">
    <property type="component" value="Chromosome 13"/>
</dbReference>
<dbReference type="PANTHER" id="PTHR47679">
    <property type="entry name" value="PROTEIN TORNADO 1"/>
    <property type="match status" value="1"/>
</dbReference>
<gene>
    <name evidence="2" type="ORF">CSSPTR1EN2_LOCUS6542</name>
</gene>
<organism evidence="2 3">
    <name type="scientific">Sphagnum troendelagicum</name>
    <dbReference type="NCBI Taxonomy" id="128251"/>
    <lineage>
        <taxon>Eukaryota</taxon>
        <taxon>Viridiplantae</taxon>
        <taxon>Streptophyta</taxon>
        <taxon>Embryophyta</taxon>
        <taxon>Bryophyta</taxon>
        <taxon>Sphagnophytina</taxon>
        <taxon>Sphagnopsida</taxon>
        <taxon>Sphagnales</taxon>
        <taxon>Sphagnaceae</taxon>
        <taxon>Sphagnum</taxon>
    </lineage>
</organism>
<evidence type="ECO:0000256" key="1">
    <source>
        <dbReference type="SAM" id="MobiDB-lite"/>
    </source>
</evidence>
<accession>A0ABP0TUF3</accession>
<evidence type="ECO:0000313" key="2">
    <source>
        <dbReference type="EMBL" id="CAK9202708.1"/>
    </source>
</evidence>
<dbReference type="EMBL" id="OZ019905">
    <property type="protein sequence ID" value="CAK9202708.1"/>
    <property type="molecule type" value="Genomic_DNA"/>
</dbReference>
<evidence type="ECO:0000313" key="3">
    <source>
        <dbReference type="Proteomes" id="UP001497512"/>
    </source>
</evidence>
<keyword evidence="3" id="KW-1185">Reference proteome</keyword>
<reference evidence="2" key="1">
    <citation type="submission" date="2024-02" db="EMBL/GenBank/DDBJ databases">
        <authorList>
            <consortium name="ELIXIR-Norway"/>
            <consortium name="Elixir Norway"/>
        </authorList>
    </citation>
    <scope>NUCLEOTIDE SEQUENCE</scope>
</reference>
<sequence>MEPDDSAETASSQVSKQNETKQDETLVLSSAAGEHSSYSNVILSQIMSSMEPRFQLPVRSLEAMDRGLGQIMGTDLRFVQQLPALSPEPMDRAFQLGQEDSEIPKFVFEQGKGYSELPKVCLDLHAKAYDPNATEDLTIREFYLWHIYASKTGSPSLITRDADELISYLNGTSLIETLQWTSLVQRVSHEERNRIEAVLDAIGKCQSLRKLQIFGQQFRVEEVERLCQSLLSNQVEDLTLGRHEDLDIFGPDPWFKGIQTLSKMVAMNHNLKHFSFDTIHKHSYARFGSMLATNSTLESLSVGGWPFNLFEVEWLLQPLTGDGENLPLNTTLKRLTITGYATEAIVAMLATNNSLTHLTLHSMRITQLSSSDVCMIVQSLKTNKTFQKLTIMGHILHDHDPWDSNDLENDNPWVRQKLGIDDPWVRHKLEIDDPWGVQGRDDVFAGIMDLLQVNPWVKDIDIWALDKAQRQAIKAQLATNLEIVENMDDFKTSQQTPIEGEVSQRMQEINLFTNLEASVANLKEADDISLDIGEETNVAPTLAFSSTNINPMLVQWVQQAFNLITKSLKIVPLLKVHQPVEDGAPLHEKLINAKQRLENASQKNPQGIIVATQIQPHQERIKFLFAYAQGMASTVGVGLDYAVVFWTRTNEILVEGIKEEEWLQLWTEAFTKGSSWHESIITYMPKCDAAGIVTIDFECDQMLKDIDSDVTLSTKSTRARQVCVLKLIGTFFMIARFLNYDVETHHDNSTEDSNLMCASTSTCLNLGENFEEETRSNNCKLASNGIDESKCLVHPLQDLWSQILRIDHGGVGDDDSSSEDGKDNDGSEENNGGNNNRRSGVVGGDNGNEGGGGSSAGHSNGETGGGGSDGGGSSGGGAGGSSGGSSGGGGGGSNGDGKGSNGGGGHGGPSGVESDRSGGEGNGGVSGGGGEDGDVVKSPNFNSRNLIAQKAIVKVEPGPASGYWIMDRRNQTRIQDLKVLQDAHLQEVRIEPRMSFEFMIDTDGIKTIHTSISVNFDLEAAMPDVSETNRFGWFQREVIVSLKCSNVGDAKIGHGDRVAEEGESQKTIFKENAQRTSGTNQYSIGGKATGGIHVVQLEGHGGVSKSTGTKASLQEHATEVPLKQIPGGFCPVRLTSGCSLSYKFFAPNYPTDITQVADERSRNAYMNSVIGSCATLCPKIMGSWYELREESDSYLYTFKAQRIVCELKSKRNVLGQIKSNRREFDQVYIIQIHVNHKMTHICKFKPRAFALKAGDNDACSDLLRVGEIHQ</sequence>
<feature type="region of interest" description="Disordered" evidence="1">
    <location>
        <begin position="810"/>
        <end position="940"/>
    </location>
</feature>
<proteinExistence type="predicted"/>
<feature type="compositionally biased region" description="Gly residues" evidence="1">
    <location>
        <begin position="862"/>
        <end position="910"/>
    </location>
</feature>
<feature type="compositionally biased region" description="Low complexity" evidence="1">
    <location>
        <begin position="829"/>
        <end position="840"/>
    </location>
</feature>
<feature type="compositionally biased region" description="Gly residues" evidence="1">
    <location>
        <begin position="919"/>
        <end position="930"/>
    </location>
</feature>
<feature type="region of interest" description="Disordered" evidence="1">
    <location>
        <begin position="1"/>
        <end position="26"/>
    </location>
</feature>
<dbReference type="Gene3D" id="3.80.10.10">
    <property type="entry name" value="Ribonuclease Inhibitor"/>
    <property type="match status" value="2"/>
</dbReference>
<protein>
    <submittedName>
        <fullName evidence="2">Uncharacterized protein</fullName>
    </submittedName>
</protein>